<evidence type="ECO:0000313" key="1">
    <source>
        <dbReference type="EnsemblPlants" id="EMT14654"/>
    </source>
</evidence>
<name>N1QWP5_AEGTA</name>
<protein>
    <recommendedName>
        <fullName evidence="2">FBD domain-containing protein</fullName>
    </recommendedName>
</protein>
<sequence>MAGAPAIFQRQPNADNGVLQLSRCFYIAPRLETLHLDMVYLNLDDGGSDEVVEEEGSHMSHHGHLRTVYMSGFRCYSDQDHGAGILERHLSVSTSYVSADLQVLLHEAYSYAVDVH</sequence>
<reference evidence="1" key="1">
    <citation type="submission" date="2015-06" db="UniProtKB">
        <authorList>
            <consortium name="EnsemblPlants"/>
        </authorList>
    </citation>
    <scope>IDENTIFICATION</scope>
</reference>
<organism evidence="1">
    <name type="scientific">Aegilops tauschii</name>
    <name type="common">Tausch's goatgrass</name>
    <name type="synonym">Aegilops squarrosa</name>
    <dbReference type="NCBI Taxonomy" id="37682"/>
    <lineage>
        <taxon>Eukaryota</taxon>
        <taxon>Viridiplantae</taxon>
        <taxon>Streptophyta</taxon>
        <taxon>Embryophyta</taxon>
        <taxon>Tracheophyta</taxon>
        <taxon>Spermatophyta</taxon>
        <taxon>Magnoliopsida</taxon>
        <taxon>Liliopsida</taxon>
        <taxon>Poales</taxon>
        <taxon>Poaceae</taxon>
        <taxon>BOP clade</taxon>
        <taxon>Pooideae</taxon>
        <taxon>Triticodae</taxon>
        <taxon>Triticeae</taxon>
        <taxon>Triticinae</taxon>
        <taxon>Aegilops</taxon>
    </lineage>
</organism>
<evidence type="ECO:0008006" key="2">
    <source>
        <dbReference type="Google" id="ProtNLM"/>
    </source>
</evidence>
<proteinExistence type="predicted"/>
<dbReference type="AlphaFoldDB" id="N1QWP5"/>
<accession>N1QWP5</accession>
<dbReference type="EnsemblPlants" id="EMT14654">
    <property type="protein sequence ID" value="EMT14654"/>
    <property type="gene ID" value="F775_08047"/>
</dbReference>